<dbReference type="InterPro" id="IPR027417">
    <property type="entry name" value="P-loop_NTPase"/>
</dbReference>
<evidence type="ECO:0000256" key="2">
    <source>
        <dbReference type="ARBA" id="ARBA00022448"/>
    </source>
</evidence>
<comment type="similarity">
    <text evidence="1">Belongs to the ABC transporter superfamily.</text>
</comment>
<evidence type="ECO:0000256" key="4">
    <source>
        <dbReference type="ARBA" id="ARBA00022840"/>
    </source>
</evidence>
<feature type="non-terminal residue" evidence="6">
    <location>
        <position position="54"/>
    </location>
</feature>
<reference evidence="7" key="2">
    <citation type="submission" date="2019-06" db="EMBL/GenBank/DDBJ databases">
        <title>Co-occurence of chitin degradation, pigmentation and bioactivity in marine Pseudoalteromonas.</title>
        <authorList>
            <person name="Sonnenschein E.C."/>
            <person name="Bech P.K."/>
        </authorList>
    </citation>
    <scope>NUCLEOTIDE SEQUENCE [LARGE SCALE GENOMIC DNA]</scope>
    <source>
        <strain evidence="7">S2897</strain>
    </source>
</reference>
<evidence type="ECO:0000259" key="5">
    <source>
        <dbReference type="Pfam" id="PF13304"/>
    </source>
</evidence>
<dbReference type="EMBL" id="PNCG01000583">
    <property type="protein sequence ID" value="TMP76612.1"/>
    <property type="molecule type" value="Genomic_DNA"/>
</dbReference>
<comment type="caution">
    <text evidence="6">The sequence shown here is derived from an EMBL/GenBank/DDBJ whole genome shotgun (WGS) entry which is preliminary data.</text>
</comment>
<organism evidence="6 7">
    <name type="scientific">Pseudoalteromonas ruthenica</name>
    <dbReference type="NCBI Taxonomy" id="151081"/>
    <lineage>
        <taxon>Bacteria</taxon>
        <taxon>Pseudomonadati</taxon>
        <taxon>Pseudomonadota</taxon>
        <taxon>Gammaproteobacteria</taxon>
        <taxon>Alteromonadales</taxon>
        <taxon>Pseudoalteromonadaceae</taxon>
        <taxon>Pseudoalteromonas</taxon>
    </lineage>
</organism>
<keyword evidence="3" id="KW-0547">Nucleotide-binding</keyword>
<dbReference type="Pfam" id="PF13304">
    <property type="entry name" value="AAA_21"/>
    <property type="match status" value="1"/>
</dbReference>
<dbReference type="InterPro" id="IPR003959">
    <property type="entry name" value="ATPase_AAA_core"/>
</dbReference>
<dbReference type="PANTHER" id="PTHR42711:SF5">
    <property type="entry name" value="ABC TRANSPORTER ATP-BINDING PROTEIN NATA"/>
    <property type="match status" value="1"/>
</dbReference>
<dbReference type="InterPro" id="IPR050763">
    <property type="entry name" value="ABC_transporter_ATP-binding"/>
</dbReference>
<sequence length="54" mass="5977">MVHNPQVLLLDEPTLGIDFDNTQALVESIFKLKEQGTSILITTHELAVAEKLSD</sequence>
<keyword evidence="4" id="KW-0067">ATP-binding</keyword>
<dbReference type="AlphaFoldDB" id="A0A5S3YLQ7"/>
<evidence type="ECO:0000313" key="7">
    <source>
        <dbReference type="Proteomes" id="UP000305874"/>
    </source>
</evidence>
<dbReference type="PANTHER" id="PTHR42711">
    <property type="entry name" value="ABC TRANSPORTER ATP-BINDING PROTEIN"/>
    <property type="match status" value="1"/>
</dbReference>
<feature type="domain" description="ATPase AAA-type core" evidence="5">
    <location>
        <begin position="5"/>
        <end position="48"/>
    </location>
</feature>
<name>A0A5S3YLQ7_9GAMM</name>
<dbReference type="Proteomes" id="UP000305874">
    <property type="component" value="Unassembled WGS sequence"/>
</dbReference>
<dbReference type="GO" id="GO:0016887">
    <property type="term" value="F:ATP hydrolysis activity"/>
    <property type="evidence" value="ECO:0007669"/>
    <property type="project" value="InterPro"/>
</dbReference>
<protein>
    <recommendedName>
        <fullName evidence="5">ATPase AAA-type core domain-containing protein</fullName>
    </recommendedName>
</protein>
<reference evidence="6 7" key="1">
    <citation type="submission" date="2017-12" db="EMBL/GenBank/DDBJ databases">
        <authorList>
            <person name="Paulsen S."/>
            <person name="Gram L.K."/>
        </authorList>
    </citation>
    <scope>NUCLEOTIDE SEQUENCE [LARGE SCALE GENOMIC DNA]</scope>
    <source>
        <strain evidence="6 7">S2897</strain>
    </source>
</reference>
<dbReference type="SUPFAM" id="SSF52540">
    <property type="entry name" value="P-loop containing nucleoside triphosphate hydrolases"/>
    <property type="match status" value="1"/>
</dbReference>
<dbReference type="Gene3D" id="3.40.50.300">
    <property type="entry name" value="P-loop containing nucleotide triphosphate hydrolases"/>
    <property type="match status" value="1"/>
</dbReference>
<evidence type="ECO:0000256" key="3">
    <source>
        <dbReference type="ARBA" id="ARBA00022741"/>
    </source>
</evidence>
<accession>A0A5S3YLQ7</accession>
<keyword evidence="2" id="KW-0813">Transport</keyword>
<gene>
    <name evidence="6" type="ORF">CWC05_21580</name>
</gene>
<evidence type="ECO:0000256" key="1">
    <source>
        <dbReference type="ARBA" id="ARBA00005417"/>
    </source>
</evidence>
<dbReference type="GO" id="GO:0005524">
    <property type="term" value="F:ATP binding"/>
    <property type="evidence" value="ECO:0007669"/>
    <property type="project" value="UniProtKB-KW"/>
</dbReference>
<proteinExistence type="inferred from homology"/>
<evidence type="ECO:0000313" key="6">
    <source>
        <dbReference type="EMBL" id="TMP76612.1"/>
    </source>
</evidence>